<feature type="region of interest" description="Disordered" evidence="1">
    <location>
        <begin position="160"/>
        <end position="213"/>
    </location>
</feature>
<evidence type="ECO:0000313" key="4">
    <source>
        <dbReference type="Proteomes" id="UP000726737"/>
    </source>
</evidence>
<reference evidence="3" key="1">
    <citation type="journal article" date="2020" name="Fungal Divers.">
        <title>Resolving the Mortierellaceae phylogeny through synthesis of multi-gene phylogenetics and phylogenomics.</title>
        <authorList>
            <person name="Vandepol N."/>
            <person name="Liber J."/>
            <person name="Desiro A."/>
            <person name="Na H."/>
            <person name="Kennedy M."/>
            <person name="Barry K."/>
            <person name="Grigoriev I.V."/>
            <person name="Miller A.N."/>
            <person name="O'Donnell K."/>
            <person name="Stajich J.E."/>
            <person name="Bonito G."/>
        </authorList>
    </citation>
    <scope>NUCLEOTIDE SEQUENCE</scope>
    <source>
        <strain evidence="3">KOD948</strain>
    </source>
</reference>
<feature type="compositionally biased region" description="Polar residues" evidence="1">
    <location>
        <begin position="336"/>
        <end position="377"/>
    </location>
</feature>
<feature type="compositionally biased region" description="Polar residues" evidence="1">
    <location>
        <begin position="634"/>
        <end position="661"/>
    </location>
</feature>
<proteinExistence type="predicted"/>
<keyword evidence="2" id="KW-0472">Membrane</keyword>
<feature type="compositionally biased region" description="Low complexity" evidence="1">
    <location>
        <begin position="84"/>
        <end position="117"/>
    </location>
</feature>
<feature type="compositionally biased region" description="Low complexity" evidence="1">
    <location>
        <begin position="701"/>
        <end position="714"/>
    </location>
</feature>
<feature type="region of interest" description="Disordered" evidence="1">
    <location>
        <begin position="84"/>
        <end position="121"/>
    </location>
</feature>
<dbReference type="OrthoDB" id="2446088at2759"/>
<keyword evidence="4" id="KW-1185">Reference proteome</keyword>
<feature type="compositionally biased region" description="Acidic residues" evidence="1">
    <location>
        <begin position="605"/>
        <end position="620"/>
    </location>
</feature>
<evidence type="ECO:0000256" key="2">
    <source>
        <dbReference type="SAM" id="Phobius"/>
    </source>
</evidence>
<organism evidence="3 4">
    <name type="scientific">Mortierella polycephala</name>
    <dbReference type="NCBI Taxonomy" id="41804"/>
    <lineage>
        <taxon>Eukaryota</taxon>
        <taxon>Fungi</taxon>
        <taxon>Fungi incertae sedis</taxon>
        <taxon>Mucoromycota</taxon>
        <taxon>Mortierellomycotina</taxon>
        <taxon>Mortierellomycetes</taxon>
        <taxon>Mortierellales</taxon>
        <taxon>Mortierellaceae</taxon>
        <taxon>Mortierella</taxon>
    </lineage>
</organism>
<protein>
    <submittedName>
        <fullName evidence="3">Uncharacterized protein</fullName>
    </submittedName>
</protein>
<dbReference type="AlphaFoldDB" id="A0A9P6PLJ5"/>
<feature type="transmembrane region" description="Helical" evidence="2">
    <location>
        <begin position="127"/>
        <end position="149"/>
    </location>
</feature>
<sequence length="780" mass="84318">MVTPADGVATNTEPINLELRALSGQRYDIISGVAQELYTITVNVPLEATGGKHSFYAYYSTNVKATSSNQFNVSGPIVMPTTAAPTTTLVPTNTQGSTTTTTTTTPSTTHSATPTSTQESDGGISGAALGGIIGGVTAFLLFIALIFFFRHRRRVRERNQHTRLEDTKEGYSETSISRSGPPAGPPSGGMMPVPLAGPGSHSPHSKEQSYGDPLTQQRMQHANGNRNPFETPDDKMLEAATMGGAPSMSPRQQHQPYQPPQYEQPPPRPQQQQQPYGMPLGMPNQTMPRSQSPFQQSNRESFDSEPESAYDPNRPRMNNSVSRNNSNPMMRGGPPGSSQLVHSSSGRSIASNPRQHMSPQPQHQNIAHPHQQQTNPFQDRELMTAAAGSAMGAAVGHHGSSNSPVPAHRPLPQNQHLNSPMSRSREIEMQPLDVQQHQYEQQQRALQRQQQQQQQQNPAAQEQQQKPVQSTSPTTQTTAPTIGAPKNPFNPTLYDDKTEVDEEGTPVYTGYRDTIFGAYAQPQGDDEDDSDEGTPMPNVPSSASIQGGNQAQQKQAPAAASTDDAPVGVQRKKSVKFTGVPVSGPIVVPDGQEQRKQRQLYHSDADEDEDEEDYVDENEDDIKLRLMATEVPSPASSHSRPTMINTTPGSSPMNGQNQNALSPVRSPNQSYGSSSSPYQQGSPVRSDHDQQGGFVPPPPDSFSSHRQPSSGSPSLNAVSPDIGDGFYEDVLAAVDKNAKTLPSSTAAMTVVSPITSKQQQQSYVPAPPTQHLHPVPLEKE</sequence>
<feature type="compositionally biased region" description="Basic and acidic residues" evidence="1">
    <location>
        <begin position="160"/>
        <end position="171"/>
    </location>
</feature>
<feature type="compositionally biased region" description="Polar residues" evidence="1">
    <location>
        <begin position="412"/>
        <end position="422"/>
    </location>
</feature>
<feature type="compositionally biased region" description="Low complexity" evidence="1">
    <location>
        <begin position="315"/>
        <end position="331"/>
    </location>
</feature>
<comment type="caution">
    <text evidence="3">The sequence shown here is derived from an EMBL/GenBank/DDBJ whole genome shotgun (WGS) entry which is preliminary data.</text>
</comment>
<evidence type="ECO:0000256" key="1">
    <source>
        <dbReference type="SAM" id="MobiDB-lite"/>
    </source>
</evidence>
<evidence type="ECO:0000313" key="3">
    <source>
        <dbReference type="EMBL" id="KAG0249446.1"/>
    </source>
</evidence>
<feature type="compositionally biased region" description="Pro residues" evidence="1">
    <location>
        <begin position="257"/>
        <end position="269"/>
    </location>
</feature>
<keyword evidence="2" id="KW-1133">Transmembrane helix</keyword>
<feature type="region of interest" description="Disordered" evidence="1">
    <location>
        <begin position="240"/>
        <end position="723"/>
    </location>
</feature>
<feature type="compositionally biased region" description="Basic and acidic residues" evidence="1">
    <location>
        <begin position="592"/>
        <end position="604"/>
    </location>
</feature>
<feature type="compositionally biased region" description="Low complexity" evidence="1">
    <location>
        <begin position="666"/>
        <end position="683"/>
    </location>
</feature>
<gene>
    <name evidence="3" type="ORF">BG011_009309</name>
</gene>
<feature type="compositionally biased region" description="Polar residues" evidence="1">
    <location>
        <begin position="753"/>
        <end position="763"/>
    </location>
</feature>
<feature type="compositionally biased region" description="Polar residues" evidence="1">
    <location>
        <begin position="283"/>
        <end position="299"/>
    </location>
</feature>
<feature type="compositionally biased region" description="Low complexity" evidence="1">
    <location>
        <begin position="546"/>
        <end position="560"/>
    </location>
</feature>
<feature type="region of interest" description="Disordered" evidence="1">
    <location>
        <begin position="753"/>
        <end position="780"/>
    </location>
</feature>
<keyword evidence="2" id="KW-0812">Transmembrane</keyword>
<feature type="compositionally biased region" description="Low complexity" evidence="1">
    <location>
        <begin position="385"/>
        <end position="401"/>
    </location>
</feature>
<feature type="compositionally biased region" description="Low complexity" evidence="1">
    <location>
        <begin position="435"/>
        <end position="481"/>
    </location>
</feature>
<feature type="non-terminal residue" evidence="3">
    <location>
        <position position="1"/>
    </location>
</feature>
<dbReference type="Proteomes" id="UP000726737">
    <property type="component" value="Unassembled WGS sequence"/>
</dbReference>
<name>A0A9P6PLJ5_9FUNG</name>
<accession>A0A9P6PLJ5</accession>
<dbReference type="EMBL" id="JAAAJA010000820">
    <property type="protein sequence ID" value="KAG0249446.1"/>
    <property type="molecule type" value="Genomic_DNA"/>
</dbReference>